<dbReference type="InterPro" id="IPR050438">
    <property type="entry name" value="LMW_PTPase"/>
</dbReference>
<dbReference type="PATRIC" id="fig|273678.4.peg.2358"/>
<dbReference type="OrthoDB" id="9784339at2"/>
<reference evidence="6 7" key="1">
    <citation type="submission" date="2015-02" db="EMBL/GenBank/DDBJ databases">
        <title>Draft genome sequences of ten Microbacterium spp. with emphasis on heavy metal contaminated environments.</title>
        <authorList>
            <person name="Corretto E."/>
        </authorList>
    </citation>
    <scope>NUCLEOTIDE SEQUENCE [LARGE SCALE GENOMIC DNA]</scope>
    <source>
        <strain evidence="6 7">SA35</strain>
    </source>
</reference>
<dbReference type="PANTHER" id="PTHR11717">
    <property type="entry name" value="LOW MOLECULAR WEIGHT PROTEIN TYROSINE PHOSPHATASE"/>
    <property type="match status" value="1"/>
</dbReference>
<organism evidence="6 7">
    <name type="scientific">Microbacterium hydrocarbonoxydans</name>
    <dbReference type="NCBI Taxonomy" id="273678"/>
    <lineage>
        <taxon>Bacteria</taxon>
        <taxon>Bacillati</taxon>
        <taxon>Actinomycetota</taxon>
        <taxon>Actinomycetes</taxon>
        <taxon>Micrococcales</taxon>
        <taxon>Microbacteriaceae</taxon>
        <taxon>Microbacterium</taxon>
    </lineage>
</organism>
<dbReference type="SMART" id="SM00226">
    <property type="entry name" value="LMWPc"/>
    <property type="match status" value="1"/>
</dbReference>
<protein>
    <submittedName>
        <fullName evidence="6">Low molecular weight protein-tyrosine-phosphatase etp</fullName>
        <ecNumber evidence="6">3.1.3.48</ecNumber>
    </submittedName>
</protein>
<evidence type="ECO:0000256" key="3">
    <source>
        <dbReference type="ARBA" id="ARBA00022912"/>
    </source>
</evidence>
<dbReference type="Pfam" id="PF01451">
    <property type="entry name" value="LMWPc"/>
    <property type="match status" value="1"/>
</dbReference>
<sequence length="220" mass="24150">MSDFDVPPRTRRERREARADAGAPVILTVCTGNICRSPQAEVLLRARLRDLDVRVHSAGTRALVEREMDRTAQELALQHGASPDDLAAHRARWLQEPLADDADLVLAMSREHRTAAVELSPRHLRHTFTVREFARLASSLSDEEIRRAADAAGSTPRERLAAAVAVVSGQRGLTAPAAPQDDDVVDPYRREREVYVESAEQLAPAVDATARVVRVALSGD</sequence>
<dbReference type="EMBL" id="JYJB01000009">
    <property type="protein sequence ID" value="KJL47560.1"/>
    <property type="molecule type" value="Genomic_DNA"/>
</dbReference>
<evidence type="ECO:0000313" key="7">
    <source>
        <dbReference type="Proteomes" id="UP000033900"/>
    </source>
</evidence>
<keyword evidence="7" id="KW-1185">Reference proteome</keyword>
<dbReference type="STRING" id="273678.RS84_02358"/>
<dbReference type="InterPro" id="IPR023485">
    <property type="entry name" value="Ptyr_pPase"/>
</dbReference>
<proteinExistence type="inferred from homology"/>
<dbReference type="EC" id="3.1.3.48" evidence="6"/>
<keyword evidence="2 6" id="KW-0378">Hydrolase</keyword>
<dbReference type="AlphaFoldDB" id="A0A0M2HRK8"/>
<dbReference type="InterPro" id="IPR017867">
    <property type="entry name" value="Tyr_phospatase_low_mol_wt"/>
</dbReference>
<feature type="active site" evidence="4">
    <location>
        <position position="36"/>
    </location>
</feature>
<feature type="active site" description="Nucleophile" evidence="4">
    <location>
        <position position="30"/>
    </location>
</feature>
<dbReference type="Proteomes" id="UP000033900">
    <property type="component" value="Unassembled WGS sequence"/>
</dbReference>
<accession>A0A0M2HRK8</accession>
<evidence type="ECO:0000256" key="1">
    <source>
        <dbReference type="ARBA" id="ARBA00011063"/>
    </source>
</evidence>
<dbReference type="RefSeq" id="WP_045257933.1">
    <property type="nucleotide sequence ID" value="NZ_JYJB01000009.1"/>
</dbReference>
<dbReference type="GO" id="GO:0004725">
    <property type="term" value="F:protein tyrosine phosphatase activity"/>
    <property type="evidence" value="ECO:0007669"/>
    <property type="project" value="UniProtKB-EC"/>
</dbReference>
<name>A0A0M2HRK8_9MICO</name>
<evidence type="ECO:0000313" key="6">
    <source>
        <dbReference type="EMBL" id="KJL47560.1"/>
    </source>
</evidence>
<evidence type="ECO:0000256" key="4">
    <source>
        <dbReference type="PIRSR" id="PIRSR617867-1"/>
    </source>
</evidence>
<keyword evidence="3" id="KW-0904">Protein phosphatase</keyword>
<comment type="similarity">
    <text evidence="1">Belongs to the low molecular weight phosphotyrosine protein phosphatase family.</text>
</comment>
<gene>
    <name evidence="6" type="primary">etp</name>
    <name evidence="6" type="ORF">RS84_02358</name>
</gene>
<dbReference type="SUPFAM" id="SSF52788">
    <property type="entry name" value="Phosphotyrosine protein phosphatases I"/>
    <property type="match status" value="1"/>
</dbReference>
<evidence type="ECO:0000259" key="5">
    <source>
        <dbReference type="SMART" id="SM00226"/>
    </source>
</evidence>
<feature type="domain" description="Phosphotyrosine protein phosphatase I" evidence="5">
    <location>
        <begin position="24"/>
        <end position="212"/>
    </location>
</feature>
<dbReference type="InterPro" id="IPR036196">
    <property type="entry name" value="Ptyr_pPase_sf"/>
</dbReference>
<dbReference type="PRINTS" id="PR00719">
    <property type="entry name" value="LMWPTPASE"/>
</dbReference>
<dbReference type="PANTHER" id="PTHR11717:SF31">
    <property type="entry name" value="LOW MOLECULAR WEIGHT PROTEIN-TYROSINE-PHOSPHATASE ETP-RELATED"/>
    <property type="match status" value="1"/>
</dbReference>
<evidence type="ECO:0000256" key="2">
    <source>
        <dbReference type="ARBA" id="ARBA00022801"/>
    </source>
</evidence>
<comment type="caution">
    <text evidence="6">The sequence shown here is derived from an EMBL/GenBank/DDBJ whole genome shotgun (WGS) entry which is preliminary data.</text>
</comment>
<dbReference type="Gene3D" id="3.40.50.2300">
    <property type="match status" value="1"/>
</dbReference>